<reference evidence="3" key="1">
    <citation type="submission" date="2015-07" db="EMBL/GenBank/DDBJ databases">
        <title>Complete Genome of Thermincola ferriacetica strain Z-0001T.</title>
        <authorList>
            <person name="Lusk B."/>
            <person name="Badalamenti J.P."/>
            <person name="Parameswaran P."/>
            <person name="Bond D.R."/>
            <person name="Torres C.I."/>
        </authorList>
    </citation>
    <scope>NUCLEOTIDE SEQUENCE [LARGE SCALE GENOMIC DNA]</scope>
    <source>
        <strain evidence="3">Z-0001</strain>
    </source>
</reference>
<dbReference type="AlphaFoldDB" id="A0A0L6W4Q0"/>
<proteinExistence type="predicted"/>
<name>A0A0L6W4Q0_9FIRM</name>
<dbReference type="RefSeq" id="WP_052217131.1">
    <property type="nucleotide sequence ID" value="NZ_LGTE01000004.1"/>
</dbReference>
<gene>
    <name evidence="2" type="ORF">Tfer_0998</name>
</gene>
<dbReference type="SMART" id="SM00748">
    <property type="entry name" value="HEPN"/>
    <property type="match status" value="1"/>
</dbReference>
<dbReference type="InterPro" id="IPR007842">
    <property type="entry name" value="HEPN_dom"/>
</dbReference>
<evidence type="ECO:0000313" key="3">
    <source>
        <dbReference type="Proteomes" id="UP000037175"/>
    </source>
</evidence>
<comment type="caution">
    <text evidence="2">The sequence shown here is derived from an EMBL/GenBank/DDBJ whole genome shotgun (WGS) entry which is preliminary data.</text>
</comment>
<dbReference type="EMBL" id="LGTE01000004">
    <property type="protein sequence ID" value="KNZ70431.1"/>
    <property type="molecule type" value="Genomic_DNA"/>
</dbReference>
<dbReference type="Pfam" id="PF05168">
    <property type="entry name" value="HEPN"/>
    <property type="match status" value="1"/>
</dbReference>
<feature type="domain" description="HEPN" evidence="1">
    <location>
        <begin position="4"/>
        <end position="118"/>
    </location>
</feature>
<dbReference type="Proteomes" id="UP000037175">
    <property type="component" value="Unassembled WGS sequence"/>
</dbReference>
<accession>A0A0L6W4Q0</accession>
<sequence>MNNREIAKEWFLYAAKDLQSAVYLQGMRPVPVEIICYHCQQRAEKYLKGYIALNGGGIQKIHDLVALNRICRNYDLSFAEIQDDCLNLTDYGVQARYPFNLELNEMDMLLALKSAERIRDFVKQKAKDINLGIQTGG</sequence>
<organism evidence="2 3">
    <name type="scientific">Thermincola ferriacetica</name>
    <dbReference type="NCBI Taxonomy" id="281456"/>
    <lineage>
        <taxon>Bacteria</taxon>
        <taxon>Bacillati</taxon>
        <taxon>Bacillota</taxon>
        <taxon>Clostridia</taxon>
        <taxon>Eubacteriales</taxon>
        <taxon>Thermincolaceae</taxon>
        <taxon>Thermincola</taxon>
    </lineage>
</organism>
<dbReference type="Gene3D" id="1.20.120.330">
    <property type="entry name" value="Nucleotidyltransferases domain 2"/>
    <property type="match status" value="1"/>
</dbReference>
<evidence type="ECO:0000313" key="2">
    <source>
        <dbReference type="EMBL" id="KNZ70431.1"/>
    </source>
</evidence>
<dbReference type="SUPFAM" id="SSF81593">
    <property type="entry name" value="Nucleotidyltransferase substrate binding subunit/domain"/>
    <property type="match status" value="1"/>
</dbReference>
<keyword evidence="3" id="KW-1185">Reference proteome</keyword>
<evidence type="ECO:0000259" key="1">
    <source>
        <dbReference type="SMART" id="SM00748"/>
    </source>
</evidence>
<protein>
    <submittedName>
        <fullName evidence="2">HEPN domain-containing protein</fullName>
    </submittedName>
</protein>